<proteinExistence type="predicted"/>
<dbReference type="InterPro" id="IPR025631">
    <property type="entry name" value="Porin_10"/>
</dbReference>
<reference evidence="2 3" key="1">
    <citation type="submission" date="2018-06" db="EMBL/GenBank/DDBJ databases">
        <title>Genome sequencing of Flavobacterium.</title>
        <authorList>
            <person name="Baek M.-G."/>
            <person name="Yi H."/>
        </authorList>
    </citation>
    <scope>NUCLEOTIDE SEQUENCE [LARGE SCALE GENOMIC DNA]</scope>
    <source>
        <strain evidence="2 3">HYN0086</strain>
    </source>
</reference>
<dbReference type="RefSeq" id="WP_113677764.1">
    <property type="nucleotide sequence ID" value="NZ_CP030261.1"/>
</dbReference>
<sequence>MKHLARSLFLFGFCLFSTLLFSQVKPAPKNNLDMNTEYSSITDTVKKKKAKIATIDQYKIITLEHDTIYADTSLTIKSAYRQNHLRKDLFGYQEFSNIGQPLNTLQYSLTNFSPYPEIGFNGKHFNYIQADQIRYYSAATPFTELFFNTTINKGQNVDSFITLNVSKNLNFSIAYRGLRSEGDYNNQLVSAGNFRFTTSYATTSRRYAINAHYTFQDVLNEENGGITNDANFESDNQDYKNRQRLQVYLTDAESLLKGRRLFFDHAFRINPTSGNNNLYVTHQFNYENKGYEYKQPTVLSTVTDSDNNSFRVARFGDSYAASAINDQTKYERLYNKAGLAYENSLLGKFNFFIDDYRSNYKYERLIIDSDGKAVPDNLFLQFNNVGGQYEYQKNKWNGRFLYSRSITNQSLSDLDAKLRYDLNDKIKFDFRYRNINKLPNNNYNLYQSSWIEYNWSNDFKNEKINSLSAEIQTPWLTGQVQYTVLKDHLYFTDDATDEQKAGNIQIVKPFQYGNVINYLEIKASREFKFGPFALDNTLLYQKVDQSDLILNVPDFVTRNTFYYSGYFFKKALYLQTGLVFNYLTKYYGDDYNPVIAEFFVQQDKKIGGFATFDFFVNARIRQTRFYLKAEHFNAAFSQSNYYAAPSNPYRDFVLRFGLVWNFFQ</sequence>
<evidence type="ECO:0000313" key="3">
    <source>
        <dbReference type="Proteomes" id="UP000251561"/>
    </source>
</evidence>
<keyword evidence="3" id="KW-1185">Reference proteome</keyword>
<dbReference type="Proteomes" id="UP000251561">
    <property type="component" value="Chromosome"/>
</dbReference>
<keyword evidence="1" id="KW-0732">Signal</keyword>
<dbReference type="AlphaFoldDB" id="A0A344LS74"/>
<organism evidence="2 3">
    <name type="scientific">Flavobacterium fluviale</name>
    <dbReference type="NCBI Taxonomy" id="2249356"/>
    <lineage>
        <taxon>Bacteria</taxon>
        <taxon>Pseudomonadati</taxon>
        <taxon>Bacteroidota</taxon>
        <taxon>Flavobacteriia</taxon>
        <taxon>Flavobacteriales</taxon>
        <taxon>Flavobacteriaceae</taxon>
        <taxon>Flavobacterium</taxon>
    </lineage>
</organism>
<feature type="chain" id="PRO_5017054394" description="Porin" evidence="1">
    <location>
        <begin position="23"/>
        <end position="664"/>
    </location>
</feature>
<evidence type="ECO:0000313" key="2">
    <source>
        <dbReference type="EMBL" id="AXB56766.1"/>
    </source>
</evidence>
<dbReference type="Pfam" id="PF14121">
    <property type="entry name" value="Porin_10"/>
    <property type="match status" value="1"/>
</dbReference>
<protein>
    <recommendedName>
        <fullName evidence="4">Porin</fullName>
    </recommendedName>
</protein>
<name>A0A344LS74_9FLAO</name>
<dbReference type="KEGG" id="ffl:HYN86_09200"/>
<evidence type="ECO:0008006" key="4">
    <source>
        <dbReference type="Google" id="ProtNLM"/>
    </source>
</evidence>
<accession>A0A344LS74</accession>
<evidence type="ECO:0000256" key="1">
    <source>
        <dbReference type="SAM" id="SignalP"/>
    </source>
</evidence>
<dbReference type="EMBL" id="CP030261">
    <property type="protein sequence ID" value="AXB56766.1"/>
    <property type="molecule type" value="Genomic_DNA"/>
</dbReference>
<gene>
    <name evidence="2" type="ORF">HYN86_09200</name>
</gene>
<dbReference type="OrthoDB" id="9812454at2"/>
<feature type="signal peptide" evidence="1">
    <location>
        <begin position="1"/>
        <end position="22"/>
    </location>
</feature>